<keyword evidence="4" id="KW-0680">Restriction system</keyword>
<comment type="similarity">
    <text evidence="5 6">Belongs to the class I-like SAM-binding methyltransferase superfamily. C5-methyltransferase family.</text>
</comment>
<reference evidence="8 9" key="1">
    <citation type="submission" date="2023-01" db="EMBL/GenBank/DDBJ databases">
        <title>Novel diversity within Roseofilum (Cyanobacteria; Desertifilaceae) from marine benthic mats with descriptions of four novel species.</title>
        <authorList>
            <person name="Wang Y."/>
            <person name="Berthold D.E."/>
            <person name="Hu J."/>
            <person name="Lefler F.W."/>
            <person name="Laughinghouse H.D. IV."/>
        </authorList>
    </citation>
    <scope>NUCLEOTIDE SEQUENCE [LARGE SCALE GENOMIC DNA]</scope>
    <source>
        <strain evidence="8 9">BLCC-M154</strain>
    </source>
</reference>
<dbReference type="NCBIfam" id="TIGR00675">
    <property type="entry name" value="dcm"/>
    <property type="match status" value="1"/>
</dbReference>
<dbReference type="InterPro" id="IPR050750">
    <property type="entry name" value="C5-MTase"/>
</dbReference>
<evidence type="ECO:0000313" key="9">
    <source>
        <dbReference type="Proteomes" id="UP001235303"/>
    </source>
</evidence>
<keyword evidence="3 5" id="KW-0949">S-adenosyl-L-methionine</keyword>
<evidence type="ECO:0000256" key="2">
    <source>
        <dbReference type="ARBA" id="ARBA00022679"/>
    </source>
</evidence>
<dbReference type="PROSITE" id="PS00094">
    <property type="entry name" value="C5_MTASE_1"/>
    <property type="match status" value="1"/>
</dbReference>
<name>A0ABT7AYC7_9CYAN</name>
<dbReference type="SUPFAM" id="SSF53335">
    <property type="entry name" value="S-adenosyl-L-methionine-dependent methyltransferases"/>
    <property type="match status" value="1"/>
</dbReference>
<proteinExistence type="inferred from homology"/>
<evidence type="ECO:0000313" key="8">
    <source>
        <dbReference type="EMBL" id="MDJ1171454.1"/>
    </source>
</evidence>
<dbReference type="PROSITE" id="PS51679">
    <property type="entry name" value="SAM_MT_C5"/>
    <property type="match status" value="1"/>
</dbReference>
<dbReference type="InterPro" id="IPR029063">
    <property type="entry name" value="SAM-dependent_MTases_sf"/>
</dbReference>
<dbReference type="CDD" id="cd00315">
    <property type="entry name" value="Cyt_C5_DNA_methylase"/>
    <property type="match status" value="1"/>
</dbReference>
<evidence type="ECO:0000256" key="6">
    <source>
        <dbReference type="RuleBase" id="RU000416"/>
    </source>
</evidence>
<dbReference type="Gene3D" id="3.90.120.10">
    <property type="entry name" value="DNA Methylase, subunit A, domain 2"/>
    <property type="match status" value="1"/>
</dbReference>
<keyword evidence="2 5" id="KW-0808">Transferase</keyword>
<dbReference type="GO" id="GO:0032259">
    <property type="term" value="P:methylation"/>
    <property type="evidence" value="ECO:0007669"/>
    <property type="project" value="UniProtKB-KW"/>
</dbReference>
<comment type="caution">
    <text evidence="8">The sequence shown here is derived from an EMBL/GenBank/DDBJ whole genome shotgun (WGS) entry which is preliminary data.</text>
</comment>
<keyword evidence="9" id="KW-1185">Reference proteome</keyword>
<gene>
    <name evidence="8" type="ORF">PMG71_18645</name>
</gene>
<dbReference type="Pfam" id="PF00145">
    <property type="entry name" value="DNA_methylase"/>
    <property type="match status" value="1"/>
</dbReference>
<accession>A0ABT7AYC7</accession>
<sequence length="428" mass="49016">MIRFIDIFAGIGGMRLGFEKACNDFGVDCECVLSSEIDKKAIETYKLNFGQEPYGDIQKIDLVPNFDFLLAGFPCQPFSYAGKQKGFGDTRGTLFFEIERLLKSYQPKGFLLENVRGLTSHDKGRTFKTIIHRLEKLGYGVSYLLLNSSNFGVPQNRIRIYIIGELGTKPILTLKSDRGATDSHSFKKEYYQTSLFNQGKYLVKVKYILQKKVSENYFLSPQFEHQLYNAVQGQWEKLHGVRLIDFRGGNSLHSWDLGIKGECSEDEKDFMNALIAHRRHKKFGVHQDGKSLTLEQIRTFFHRDNMDKIIDSLIQKKYLKEVEGKYNPVSGNMSFEVFKFLDPESISITLTSSDAHKLGIVHNRRPRRITPRECANLQGFPESYRIHPDDSAAYKQLGNTVSVPVIQAIVADWIENNYLHKSNVAHQS</sequence>
<dbReference type="Proteomes" id="UP001235303">
    <property type="component" value="Unassembled WGS sequence"/>
</dbReference>
<evidence type="ECO:0000256" key="3">
    <source>
        <dbReference type="ARBA" id="ARBA00022691"/>
    </source>
</evidence>
<evidence type="ECO:0000256" key="4">
    <source>
        <dbReference type="ARBA" id="ARBA00022747"/>
    </source>
</evidence>
<dbReference type="RefSeq" id="WP_283755207.1">
    <property type="nucleotide sequence ID" value="NZ_JAQOSP010000116.1"/>
</dbReference>
<evidence type="ECO:0000256" key="5">
    <source>
        <dbReference type="PROSITE-ProRule" id="PRU01016"/>
    </source>
</evidence>
<dbReference type="InterPro" id="IPR018117">
    <property type="entry name" value="C5_DNA_meth_AS"/>
</dbReference>
<dbReference type="InterPro" id="IPR001525">
    <property type="entry name" value="C5_MeTfrase"/>
</dbReference>
<feature type="active site" evidence="5">
    <location>
        <position position="75"/>
    </location>
</feature>
<dbReference type="EMBL" id="JAQOSP010000116">
    <property type="protein sequence ID" value="MDJ1171454.1"/>
    <property type="molecule type" value="Genomic_DNA"/>
</dbReference>
<dbReference type="GO" id="GO:0008168">
    <property type="term" value="F:methyltransferase activity"/>
    <property type="evidence" value="ECO:0007669"/>
    <property type="project" value="UniProtKB-KW"/>
</dbReference>
<keyword evidence="1 5" id="KW-0489">Methyltransferase</keyword>
<dbReference type="EC" id="2.1.1.37" evidence="7"/>
<dbReference type="PANTHER" id="PTHR46098">
    <property type="entry name" value="TRNA (CYTOSINE(38)-C(5))-METHYLTRANSFERASE"/>
    <property type="match status" value="1"/>
</dbReference>
<dbReference type="PRINTS" id="PR00105">
    <property type="entry name" value="C5METTRFRASE"/>
</dbReference>
<dbReference type="PANTHER" id="PTHR46098:SF1">
    <property type="entry name" value="TRNA (CYTOSINE(38)-C(5))-METHYLTRANSFERASE"/>
    <property type="match status" value="1"/>
</dbReference>
<evidence type="ECO:0000256" key="1">
    <source>
        <dbReference type="ARBA" id="ARBA00022603"/>
    </source>
</evidence>
<organism evidence="8 9">
    <name type="scientific">Roseofilum acuticapitatum BLCC-M154</name>
    <dbReference type="NCBI Taxonomy" id="3022444"/>
    <lineage>
        <taxon>Bacteria</taxon>
        <taxon>Bacillati</taxon>
        <taxon>Cyanobacteriota</taxon>
        <taxon>Cyanophyceae</taxon>
        <taxon>Desertifilales</taxon>
        <taxon>Desertifilaceae</taxon>
        <taxon>Roseofilum</taxon>
        <taxon>Roseofilum acuticapitatum</taxon>
    </lineage>
</organism>
<comment type="catalytic activity">
    <reaction evidence="7">
        <text>a 2'-deoxycytidine in DNA + S-adenosyl-L-methionine = a 5-methyl-2'-deoxycytidine in DNA + S-adenosyl-L-homocysteine + H(+)</text>
        <dbReference type="Rhea" id="RHEA:13681"/>
        <dbReference type="Rhea" id="RHEA-COMP:11369"/>
        <dbReference type="Rhea" id="RHEA-COMP:11370"/>
        <dbReference type="ChEBI" id="CHEBI:15378"/>
        <dbReference type="ChEBI" id="CHEBI:57856"/>
        <dbReference type="ChEBI" id="CHEBI:59789"/>
        <dbReference type="ChEBI" id="CHEBI:85452"/>
        <dbReference type="ChEBI" id="CHEBI:85454"/>
        <dbReference type="EC" id="2.1.1.37"/>
    </reaction>
</comment>
<dbReference type="Gene3D" id="3.40.50.150">
    <property type="entry name" value="Vaccinia Virus protein VP39"/>
    <property type="match status" value="1"/>
</dbReference>
<evidence type="ECO:0000256" key="7">
    <source>
        <dbReference type="RuleBase" id="RU000417"/>
    </source>
</evidence>
<protein>
    <recommendedName>
        <fullName evidence="7">Cytosine-specific methyltransferase</fullName>
        <ecNumber evidence="7">2.1.1.37</ecNumber>
    </recommendedName>
</protein>